<feature type="region of interest" description="Disordered" evidence="1">
    <location>
        <begin position="803"/>
        <end position="841"/>
    </location>
</feature>
<proteinExistence type="predicted"/>
<sequence length="996" mass="108226">MSSSLRRVTHNIDDLTLALANFSRVSSPEPPDIATCCCGKEDCETSKSWLAWKSKMENRLVLSAEVGQALLERHEALLRRHESADTLSGEEHVDARVAELVTQNAVLEKRLTKALVNSEVLEASNKTAVQELQEVRSNVSRLTAQNARSVGWENRLAVALQEKDDMQQERDSAVQRARLAESRISTLKEKCAKLQAQVARLREDLEMQRTHRQQMSEEVLADARLRLEQLQQSQLGHAVKTDDTEVMKVLESLVADNEALKRDSAELQNLLTEAREDLRSLQTEMEERRAGDTSYLRHRYTSSGQSDLPDPISPLSATFHVGTAPSGSVLHSWHRQGNLGRRPVSVERSSRRAFEPLTPETERRPLSPTDSLIPSETKWTSFARPQYTPSHHSYEDDESHDGPPMSPERTRAQKSLFLLTRSRGVQTDGTSGGLAPSPIPHSFGDCTSTKSSHDGLSESSSLTDGQLGALGTLIERVTMLLNRLAQADALTLTNRLKRQRLLGADISHLSRTTVSSILHEATSLRSHFRSFLEDEKAMMTCTRRDLRALFKLFKDMFSEMGQMRVTLNDVILDPSVAGKVSEMAMNLSKATVAQSPGGGDASNNQGASSWMAPISKLLGLPGGNASPSDTAASRALSPPARGRAPSRAPSRIVPKREAVLSASAMNVNVEFSGTVVGRSVTSTYSAHPDRENSISILSMQHLLNKPVEDAPNPSRSLMGIFAGAPRAEDNPDPWVVIPKPQRGVAPPGMSNAAGPATIGRSATLRRASSRLSRTVDAMIDADRARREEEDTLGALLERTSIHRGMSDSSIHSTFLSHGGERDQQGSPRHGELGDPSAPQDRNSVLQTLSRRMQTFRFGGVPSDSQATVTDAGGASRPETPVGARDREGGGRATPTGVRTASPHAQIHAGVVRAASPASRGLFQSVNLSSWATAALDASADESPAFSGGEPERGVHASAVGTRAGDRADDLEARRHALVAHTHTRRSLMLNYCTGIY</sequence>
<feature type="region of interest" description="Disordered" evidence="1">
    <location>
        <begin position="856"/>
        <end position="902"/>
    </location>
</feature>
<feature type="compositionally biased region" description="Polar residues" evidence="1">
    <location>
        <begin position="368"/>
        <end position="380"/>
    </location>
</feature>
<dbReference type="PANTHER" id="PTHR23159">
    <property type="entry name" value="CENTROSOMAL PROTEIN 2"/>
    <property type="match status" value="1"/>
</dbReference>
<feature type="region of interest" description="Disordered" evidence="1">
    <location>
        <begin position="941"/>
        <end position="962"/>
    </location>
</feature>
<name>A0A4Y9XY87_9APHY</name>
<feature type="compositionally biased region" description="Basic and acidic residues" evidence="1">
    <location>
        <begin position="344"/>
        <end position="365"/>
    </location>
</feature>
<accession>A0A4Y9XY87</accession>
<feature type="compositionally biased region" description="Basic and acidic residues" evidence="1">
    <location>
        <begin position="818"/>
        <end position="832"/>
    </location>
</feature>
<feature type="compositionally biased region" description="Polar residues" evidence="1">
    <location>
        <begin position="806"/>
        <end position="815"/>
    </location>
</feature>
<evidence type="ECO:0000256" key="1">
    <source>
        <dbReference type="SAM" id="MobiDB-lite"/>
    </source>
</evidence>
<feature type="region of interest" description="Disordered" evidence="1">
    <location>
        <begin position="284"/>
        <end position="314"/>
    </location>
</feature>
<dbReference type="STRING" id="34475.A0A4Y9XY87"/>
<feature type="region of interest" description="Disordered" evidence="1">
    <location>
        <begin position="425"/>
        <end position="462"/>
    </location>
</feature>
<gene>
    <name evidence="2" type="ORF">EVJ58_g8919</name>
</gene>
<evidence type="ECO:0000313" key="3">
    <source>
        <dbReference type="Proteomes" id="UP000298390"/>
    </source>
</evidence>
<reference evidence="2 3" key="1">
    <citation type="submission" date="2019-01" db="EMBL/GenBank/DDBJ databases">
        <title>Genome sequencing of the rare red list fungi Fomitopsis rosea.</title>
        <authorList>
            <person name="Buettner E."/>
            <person name="Kellner H."/>
        </authorList>
    </citation>
    <scope>NUCLEOTIDE SEQUENCE [LARGE SCALE GENOMIC DNA]</scope>
    <source>
        <strain evidence="2 3">DSM 105464</strain>
    </source>
</reference>
<feature type="region of interest" description="Disordered" evidence="1">
    <location>
        <begin position="621"/>
        <end position="650"/>
    </location>
</feature>
<evidence type="ECO:0000313" key="2">
    <source>
        <dbReference type="EMBL" id="TFY54347.1"/>
    </source>
</evidence>
<dbReference type="PANTHER" id="PTHR23159:SF31">
    <property type="entry name" value="CENTROSOME-ASSOCIATED PROTEIN CEP250 ISOFORM X1"/>
    <property type="match status" value="1"/>
</dbReference>
<feature type="region of interest" description="Disordered" evidence="1">
    <location>
        <begin position="329"/>
        <end position="409"/>
    </location>
</feature>
<dbReference type="Proteomes" id="UP000298390">
    <property type="component" value="Unassembled WGS sequence"/>
</dbReference>
<feature type="compositionally biased region" description="Low complexity" evidence="1">
    <location>
        <begin position="631"/>
        <end position="650"/>
    </location>
</feature>
<comment type="caution">
    <text evidence="2">The sequence shown here is derived from an EMBL/GenBank/DDBJ whole genome shotgun (WGS) entry which is preliminary data.</text>
</comment>
<organism evidence="2 3">
    <name type="scientific">Rhodofomes roseus</name>
    <dbReference type="NCBI Taxonomy" id="34475"/>
    <lineage>
        <taxon>Eukaryota</taxon>
        <taxon>Fungi</taxon>
        <taxon>Dikarya</taxon>
        <taxon>Basidiomycota</taxon>
        <taxon>Agaricomycotina</taxon>
        <taxon>Agaricomycetes</taxon>
        <taxon>Polyporales</taxon>
        <taxon>Rhodofomes</taxon>
    </lineage>
</organism>
<protein>
    <submittedName>
        <fullName evidence="2">Uncharacterized protein</fullName>
    </submittedName>
</protein>
<dbReference type="EMBL" id="SEKV01000708">
    <property type="protein sequence ID" value="TFY54347.1"/>
    <property type="molecule type" value="Genomic_DNA"/>
</dbReference>
<dbReference type="AlphaFoldDB" id="A0A4Y9XY87"/>